<dbReference type="PRINTS" id="PR00792">
    <property type="entry name" value="PEPSIN"/>
</dbReference>
<keyword evidence="3 8" id="KW-0732">Signal</keyword>
<evidence type="ECO:0000256" key="2">
    <source>
        <dbReference type="ARBA" id="ARBA00022670"/>
    </source>
</evidence>
<dbReference type="InterPro" id="IPR001461">
    <property type="entry name" value="Aspartic_peptidase_A1"/>
</dbReference>
<organism evidence="10 11">
    <name type="scientific">Friedmanniomyces endolithicus</name>
    <dbReference type="NCBI Taxonomy" id="329885"/>
    <lineage>
        <taxon>Eukaryota</taxon>
        <taxon>Fungi</taxon>
        <taxon>Dikarya</taxon>
        <taxon>Ascomycota</taxon>
        <taxon>Pezizomycotina</taxon>
        <taxon>Dothideomycetes</taxon>
        <taxon>Dothideomycetidae</taxon>
        <taxon>Mycosphaerellales</taxon>
        <taxon>Teratosphaeriaceae</taxon>
        <taxon>Friedmanniomyces</taxon>
    </lineage>
</organism>
<protein>
    <recommendedName>
        <fullName evidence="9">Peptidase A1 domain-containing protein</fullName>
    </recommendedName>
</protein>
<gene>
    <name evidence="10" type="ORF">LTR82_015725</name>
</gene>
<evidence type="ECO:0000259" key="9">
    <source>
        <dbReference type="PROSITE" id="PS51767"/>
    </source>
</evidence>
<feature type="active site" evidence="6">
    <location>
        <position position="91"/>
    </location>
</feature>
<evidence type="ECO:0000256" key="3">
    <source>
        <dbReference type="ARBA" id="ARBA00022729"/>
    </source>
</evidence>
<evidence type="ECO:0000313" key="11">
    <source>
        <dbReference type="Proteomes" id="UP001168146"/>
    </source>
</evidence>
<evidence type="ECO:0000313" key="10">
    <source>
        <dbReference type="EMBL" id="KAK0308151.1"/>
    </source>
</evidence>
<evidence type="ECO:0000256" key="1">
    <source>
        <dbReference type="ARBA" id="ARBA00007447"/>
    </source>
</evidence>
<dbReference type="PANTHER" id="PTHR47966">
    <property type="entry name" value="BETA-SITE APP-CLEAVING ENZYME, ISOFORM A-RELATED"/>
    <property type="match status" value="1"/>
</dbReference>
<evidence type="ECO:0000256" key="4">
    <source>
        <dbReference type="ARBA" id="ARBA00022750"/>
    </source>
</evidence>
<dbReference type="Proteomes" id="UP001168146">
    <property type="component" value="Unassembled WGS sequence"/>
</dbReference>
<dbReference type="InterPro" id="IPR001969">
    <property type="entry name" value="Aspartic_peptidase_AS"/>
</dbReference>
<comment type="caution">
    <text evidence="10">The sequence shown here is derived from an EMBL/GenBank/DDBJ whole genome shotgun (WGS) entry which is preliminary data.</text>
</comment>
<comment type="similarity">
    <text evidence="1 7">Belongs to the peptidase A1 family.</text>
</comment>
<dbReference type="EMBL" id="JASUXU010000090">
    <property type="protein sequence ID" value="KAK0308151.1"/>
    <property type="molecule type" value="Genomic_DNA"/>
</dbReference>
<feature type="active site" evidence="6">
    <location>
        <position position="275"/>
    </location>
</feature>
<dbReference type="InterPro" id="IPR033121">
    <property type="entry name" value="PEPTIDASE_A1"/>
</dbReference>
<keyword evidence="2 7" id="KW-0645">Protease</keyword>
<dbReference type="InterPro" id="IPR033876">
    <property type="entry name" value="SAP-like"/>
</dbReference>
<dbReference type="GO" id="GO:0006508">
    <property type="term" value="P:proteolysis"/>
    <property type="evidence" value="ECO:0007669"/>
    <property type="project" value="UniProtKB-KW"/>
</dbReference>
<feature type="signal peptide" evidence="8">
    <location>
        <begin position="1"/>
        <end position="19"/>
    </location>
</feature>
<evidence type="ECO:0000256" key="8">
    <source>
        <dbReference type="SAM" id="SignalP"/>
    </source>
</evidence>
<feature type="domain" description="Peptidase A1" evidence="9">
    <location>
        <begin position="73"/>
        <end position="385"/>
    </location>
</feature>
<dbReference type="PROSITE" id="PS51767">
    <property type="entry name" value="PEPTIDASE_A1"/>
    <property type="match status" value="1"/>
</dbReference>
<keyword evidence="4 7" id="KW-0064">Aspartyl protease</keyword>
<dbReference type="InterPro" id="IPR021109">
    <property type="entry name" value="Peptidase_aspartic_dom_sf"/>
</dbReference>
<dbReference type="PANTHER" id="PTHR47966:SF65">
    <property type="entry name" value="ASPARTIC-TYPE ENDOPEPTIDASE"/>
    <property type="match status" value="1"/>
</dbReference>
<evidence type="ECO:0000256" key="6">
    <source>
        <dbReference type="PIRSR" id="PIRSR601461-1"/>
    </source>
</evidence>
<dbReference type="PROSITE" id="PS00141">
    <property type="entry name" value="ASP_PROTEASE"/>
    <property type="match status" value="1"/>
</dbReference>
<keyword evidence="5 7" id="KW-0378">Hydrolase</keyword>
<dbReference type="CDD" id="cd05474">
    <property type="entry name" value="SAP_like"/>
    <property type="match status" value="1"/>
</dbReference>
<sequence length="464" mass="48561">MRTFTALAAAASLISAASAITLLEKRHGTAPRVVQHEIQRKTVDNPIARDRARLRKRQSKTVQENLDNEETLYFMNATVGTPAQDLRLHIDTGSSDLWVNVANSQLCSSKGSACGASGTYAPNSSSTYQYINSNFNITYVDGSGSSGDYVSDKQIGIGYNSTSAEGIIGIGYPINEVATQYNGGNPYPNVPLHLMQNGDINSNAYSLWLNDLDASTGSILFGGVNTDKFSGELQTLPIIREQGYYAEFIIALTGVGANGTAGSIASNLATPALLDSGSSLMYLPNNIVQTIYNDVGAQYDSSQGAAFVNCNLAKSTATLDFTFSSPTIRVAMSELVIVAGYDSHNQPLCIIGISPVDGGTPVLGDTFIRSAYIVYDMTNNEISIAQTRFNSTTDNILEITNTTGVPSATAVANAVTSVAVSSGGARIGSGPTSVTSSAWALPTAAIGYDVALLGALGAGLAFAL</sequence>
<dbReference type="Pfam" id="PF00026">
    <property type="entry name" value="Asp"/>
    <property type="match status" value="1"/>
</dbReference>
<dbReference type="SUPFAM" id="SSF50630">
    <property type="entry name" value="Acid proteases"/>
    <property type="match status" value="1"/>
</dbReference>
<evidence type="ECO:0000256" key="5">
    <source>
        <dbReference type="ARBA" id="ARBA00022801"/>
    </source>
</evidence>
<dbReference type="AlphaFoldDB" id="A0AAN6F977"/>
<name>A0AAN6F977_9PEZI</name>
<evidence type="ECO:0000256" key="7">
    <source>
        <dbReference type="RuleBase" id="RU000454"/>
    </source>
</evidence>
<reference evidence="10" key="1">
    <citation type="submission" date="2021-12" db="EMBL/GenBank/DDBJ databases">
        <title>Black yeast isolated from Biological Soil Crust.</title>
        <authorList>
            <person name="Kurbessoian T."/>
        </authorList>
    </citation>
    <scope>NUCLEOTIDE SEQUENCE</scope>
    <source>
        <strain evidence="10">CCFEE 5208</strain>
    </source>
</reference>
<dbReference type="GO" id="GO:0004190">
    <property type="term" value="F:aspartic-type endopeptidase activity"/>
    <property type="evidence" value="ECO:0007669"/>
    <property type="project" value="UniProtKB-KW"/>
</dbReference>
<dbReference type="Gene3D" id="2.40.70.10">
    <property type="entry name" value="Acid Proteases"/>
    <property type="match status" value="2"/>
</dbReference>
<feature type="chain" id="PRO_5042932070" description="Peptidase A1 domain-containing protein" evidence="8">
    <location>
        <begin position="20"/>
        <end position="464"/>
    </location>
</feature>
<accession>A0AAN6F977</accession>
<proteinExistence type="inferred from homology"/>